<dbReference type="Proteomes" id="UP001171945">
    <property type="component" value="Unassembled WGS sequence"/>
</dbReference>
<dbReference type="SUPFAM" id="SSF101898">
    <property type="entry name" value="NHL repeat"/>
    <property type="match status" value="1"/>
</dbReference>
<keyword evidence="4" id="KW-1185">Reference proteome</keyword>
<comment type="caution">
    <text evidence="3">The sequence shown here is derived from an EMBL/GenBank/DDBJ whole genome shotgun (WGS) entry which is preliminary data.</text>
</comment>
<keyword evidence="2" id="KW-0732">Signal</keyword>
<organism evidence="3 4">
    <name type="scientific">Candidatus Marithioploca araucensis</name>
    <dbReference type="NCBI Taxonomy" id="70273"/>
    <lineage>
        <taxon>Bacteria</taxon>
        <taxon>Pseudomonadati</taxon>
        <taxon>Pseudomonadota</taxon>
        <taxon>Gammaproteobacteria</taxon>
        <taxon>Thiotrichales</taxon>
        <taxon>Thiotrichaceae</taxon>
        <taxon>Candidatus Marithioploca</taxon>
    </lineage>
</organism>
<gene>
    <name evidence="3" type="ORF">QUF54_09885</name>
</gene>
<sequence>MKNMRYLIGMACVTSLVFGMSAYAKPGNGNGNGNGNNDSGSSSTGSSSTTDEGSVSDSVTVYVNDKKNSTYKITLESNEGNSWSYKVEQIEGRDLSHWDLALGSCLEYVRVTDDGEKKPNGDPSNADPGEGADKSVKGSPLIKWDTQGGTFTITLDANYRKGTVSVLAKTGTMYGTGKITGPDCSLQEVEVCDYIYAVHDKGLNDSQIVRYKDGVIEPLGPSRDGYDIEGIDITLNGVMYGAASDHGNDPGMLYQINMLNGDFIEEEETDCSGLDGISVNPSTNELWGWSQTDGLVKVQESGCPTVIAPPANIEVEDLSWDNAGEVLYFPYNVGSNPDSNDAPKPHFLGKYVPGTGVELEICEFQAPEIEALEVNEEGHLLVGYHDHGTQLVTVIDPETCEVSGGIE</sequence>
<name>A0ABT7VVS6_9GAMM</name>
<evidence type="ECO:0000313" key="3">
    <source>
        <dbReference type="EMBL" id="MDM8563651.1"/>
    </source>
</evidence>
<evidence type="ECO:0000256" key="2">
    <source>
        <dbReference type="SAM" id="SignalP"/>
    </source>
</evidence>
<evidence type="ECO:0000313" key="4">
    <source>
        <dbReference type="Proteomes" id="UP001171945"/>
    </source>
</evidence>
<accession>A0ABT7VVS6</accession>
<feature type="signal peptide" evidence="2">
    <location>
        <begin position="1"/>
        <end position="24"/>
    </location>
</feature>
<proteinExistence type="predicted"/>
<reference evidence="3" key="1">
    <citation type="submission" date="2023-06" db="EMBL/GenBank/DDBJ databases">
        <title>Uncultivated large filamentous bacteria from sulfidic sediments reveal new species and different genomic features in energy metabolism and defense.</title>
        <authorList>
            <person name="Fonseca A."/>
        </authorList>
    </citation>
    <scope>NUCLEOTIDE SEQUENCE</scope>
    <source>
        <strain evidence="3">HSG4</strain>
    </source>
</reference>
<evidence type="ECO:0000256" key="1">
    <source>
        <dbReference type="SAM" id="MobiDB-lite"/>
    </source>
</evidence>
<dbReference type="EMBL" id="JAUCGM010000777">
    <property type="protein sequence ID" value="MDM8563651.1"/>
    <property type="molecule type" value="Genomic_DNA"/>
</dbReference>
<feature type="region of interest" description="Disordered" evidence="1">
    <location>
        <begin position="29"/>
        <end position="61"/>
    </location>
</feature>
<feature type="region of interest" description="Disordered" evidence="1">
    <location>
        <begin position="113"/>
        <end position="139"/>
    </location>
</feature>
<feature type="non-terminal residue" evidence="3">
    <location>
        <position position="407"/>
    </location>
</feature>
<feature type="compositionally biased region" description="Low complexity" evidence="1">
    <location>
        <begin position="35"/>
        <end position="61"/>
    </location>
</feature>
<protein>
    <submittedName>
        <fullName evidence="3">Uncharacterized protein</fullName>
    </submittedName>
</protein>
<feature type="chain" id="PRO_5045251238" evidence="2">
    <location>
        <begin position="25"/>
        <end position="407"/>
    </location>
</feature>